<dbReference type="SUPFAM" id="SSF81383">
    <property type="entry name" value="F-box domain"/>
    <property type="match status" value="1"/>
</dbReference>
<dbReference type="OrthoDB" id="629492at2759"/>
<dbReference type="HOGENOM" id="CLU_010622_0_0_1"/>
<evidence type="ECO:0000259" key="1">
    <source>
        <dbReference type="PROSITE" id="PS50181"/>
    </source>
</evidence>
<dbReference type="SUPFAM" id="SSF48452">
    <property type="entry name" value="TPR-like"/>
    <property type="match status" value="1"/>
</dbReference>
<organism evidence="2 3">
    <name type="scientific">Claviceps purpurea (strain 20.1)</name>
    <name type="common">Ergot fungus</name>
    <name type="synonym">Sphacelia segetum</name>
    <dbReference type="NCBI Taxonomy" id="1111077"/>
    <lineage>
        <taxon>Eukaryota</taxon>
        <taxon>Fungi</taxon>
        <taxon>Dikarya</taxon>
        <taxon>Ascomycota</taxon>
        <taxon>Pezizomycotina</taxon>
        <taxon>Sordariomycetes</taxon>
        <taxon>Hypocreomycetidae</taxon>
        <taxon>Hypocreales</taxon>
        <taxon>Clavicipitaceae</taxon>
        <taxon>Claviceps</taxon>
    </lineage>
</organism>
<dbReference type="InterPro" id="IPR001810">
    <property type="entry name" value="F-box_dom"/>
</dbReference>
<name>M1W8Q8_CLAP2</name>
<dbReference type="Proteomes" id="UP000016801">
    <property type="component" value="Unassembled WGS sequence"/>
</dbReference>
<keyword evidence="3" id="KW-1185">Reference proteome</keyword>
<comment type="caution">
    <text evidence="2">The sequence shown here is derived from an EMBL/GenBank/DDBJ whole genome shotgun (WGS) entry which is preliminary data.</text>
</comment>
<dbReference type="SUPFAM" id="SSF52047">
    <property type="entry name" value="RNI-like"/>
    <property type="match status" value="1"/>
</dbReference>
<dbReference type="STRING" id="1111077.M1W8Q8"/>
<dbReference type="Gene3D" id="1.25.40.10">
    <property type="entry name" value="Tetratricopeptide repeat domain"/>
    <property type="match status" value="1"/>
</dbReference>
<dbReference type="InterPro" id="IPR032675">
    <property type="entry name" value="LRR_dom_sf"/>
</dbReference>
<dbReference type="InterPro" id="IPR036047">
    <property type="entry name" value="F-box-like_dom_sf"/>
</dbReference>
<gene>
    <name evidence="2" type="ORF">CPUR_03111</name>
</gene>
<dbReference type="VEuPathDB" id="FungiDB:CPUR_03111"/>
<dbReference type="eggNOG" id="ENOG502S69X">
    <property type="taxonomic scope" value="Eukaryota"/>
</dbReference>
<dbReference type="Pfam" id="PF12937">
    <property type="entry name" value="F-box-like"/>
    <property type="match status" value="1"/>
</dbReference>
<dbReference type="PROSITE" id="PS50181">
    <property type="entry name" value="FBOX"/>
    <property type="match status" value="1"/>
</dbReference>
<dbReference type="AlphaFoldDB" id="M1W8Q8"/>
<dbReference type="EMBL" id="CAGA01000014">
    <property type="protein sequence ID" value="CCE29418.1"/>
    <property type="molecule type" value="Genomic_DNA"/>
</dbReference>
<dbReference type="SMART" id="SM00256">
    <property type="entry name" value="FBOX"/>
    <property type="match status" value="1"/>
</dbReference>
<evidence type="ECO:0000313" key="3">
    <source>
        <dbReference type="Proteomes" id="UP000016801"/>
    </source>
</evidence>
<protein>
    <recommendedName>
        <fullName evidence="1">F-box domain-containing protein</fullName>
    </recommendedName>
</protein>
<proteinExistence type="predicted"/>
<evidence type="ECO:0000313" key="2">
    <source>
        <dbReference type="EMBL" id="CCE29418.1"/>
    </source>
</evidence>
<feature type="domain" description="F-box" evidence="1">
    <location>
        <begin position="179"/>
        <end position="228"/>
    </location>
</feature>
<sequence length="660" mass="74934">MADLVESGRGKIESARAYNAAATKENEGALEILTMAIRSCPCARGIAQRTCGCKSFEEMAAYGEPIFEEAMADHYECKLLWKSCKCDNVHHIQALDLRSAMYETMGQLRLAVEDAEWMLELAPRLPDGYLRLGNLARLQNKNDYAWKLYAAGIKANKGTAPDSSPKLQQLYTLYRHTFRKDPLCLPAEIVGLIFSYLSWNEIIVVLRVSKKWNRELTSPVHGILWRDIVFPYETEYYWTMPRPDQMRKILSWAGDGGARKIVIRNGTGFPEPLVMQLLKSSPSLEHLVLHHPLRLSLPSNKNIWNKLKNVSISSESYRFWESDVDSPGGFPRTFLQNAGSSLEHLSLVAIPSQWYHGTLSIPFLPKLKTLQLNGARDTNGLFPIFSLSVTFPRLEQLQICEDMYFLGLEPTEIWRGNWDDVWPHLKVLKVKCNPLLLDDESATSIMAIRYLTALKSLQHLYLLFQSEDWPHLFCGSHGLLSDLDVSRYSDFENLRSVRLLGVNALSPHGARTLLSNAIKTKQLTTYDLVFPEESSTGNIGDTSIRHLLGYDWMRGAPSIHTLGCFQFRFPIDAETDEDLPLPQFLATFPNLRTLIISSQEYSTSEFVKLVVAILKVTHLKTIYTPSVDGVFLDQLKETAKKYGVQAFAHRPPDQWPMSLD</sequence>
<reference evidence="2 3" key="1">
    <citation type="journal article" date="2013" name="PLoS Genet.">
        <title>Plant-symbiotic fungi as chemical engineers: Multi-genome analysis of the Clavicipitaceae reveals dynamics of alkaloid loci.</title>
        <authorList>
            <person name="Schardl C.L."/>
            <person name="Young C.A."/>
            <person name="Hesse U."/>
            <person name="Amyotte S.G."/>
            <person name="Andreeva K."/>
            <person name="Calie P.J."/>
            <person name="Fleetwood D.J."/>
            <person name="Haws D.C."/>
            <person name="Moore N."/>
            <person name="Oeser B."/>
            <person name="Panaccione D.G."/>
            <person name="Schweri K.K."/>
            <person name="Voisey C.R."/>
            <person name="Farman M.L."/>
            <person name="Jaromczyk J.W."/>
            <person name="Roe B.A."/>
            <person name="O'Sullivan D.M."/>
            <person name="Scott B."/>
            <person name="Tudzynski P."/>
            <person name="An Z."/>
            <person name="Arnaoudova E.G."/>
            <person name="Bullock C.T."/>
            <person name="Charlton N.D."/>
            <person name="Chen L."/>
            <person name="Cox M."/>
            <person name="Dinkins R.D."/>
            <person name="Florea S."/>
            <person name="Glenn A.E."/>
            <person name="Gordon A."/>
            <person name="Gueldener U."/>
            <person name="Harris D.R."/>
            <person name="Hollin W."/>
            <person name="Jaromczyk J."/>
            <person name="Johnson R.D."/>
            <person name="Khan A.K."/>
            <person name="Leistner E."/>
            <person name="Leuchtmann A."/>
            <person name="Li C."/>
            <person name="Liu J."/>
            <person name="Liu J."/>
            <person name="Liu M."/>
            <person name="Mace W."/>
            <person name="Machado C."/>
            <person name="Nagabhyru P."/>
            <person name="Pan J."/>
            <person name="Schmid J."/>
            <person name="Sugawara K."/>
            <person name="Steiner U."/>
            <person name="Takach J.E."/>
            <person name="Tanaka E."/>
            <person name="Webb J.S."/>
            <person name="Wilson E.V."/>
            <person name="Wiseman J.L."/>
            <person name="Yoshida R."/>
            <person name="Zeng Z."/>
        </authorList>
    </citation>
    <scope>NUCLEOTIDE SEQUENCE [LARGE SCALE GENOMIC DNA]</scope>
    <source>
        <strain evidence="2 3">20.1</strain>
    </source>
</reference>
<accession>M1W8Q8</accession>
<dbReference type="InterPro" id="IPR011990">
    <property type="entry name" value="TPR-like_helical_dom_sf"/>
</dbReference>
<dbReference type="Gene3D" id="3.80.10.10">
    <property type="entry name" value="Ribonuclease Inhibitor"/>
    <property type="match status" value="1"/>
</dbReference>
<dbReference type="Gene3D" id="1.20.1280.50">
    <property type="match status" value="1"/>
</dbReference>